<dbReference type="PATRIC" id="fig|700597.3.peg.5721"/>
<keyword evidence="1" id="KW-0175">Coiled coil</keyword>
<dbReference type="Proteomes" id="UP000004217">
    <property type="component" value="Unassembled WGS sequence"/>
</dbReference>
<evidence type="ECO:0000313" key="3">
    <source>
        <dbReference type="Proteomes" id="UP000004217"/>
    </source>
</evidence>
<gene>
    <name evidence="2" type="ORF">SZN_29145</name>
</gene>
<name>G2GJY6_9ACTN</name>
<protein>
    <submittedName>
        <fullName evidence="2">Uncharacterized protein</fullName>
    </submittedName>
</protein>
<dbReference type="EMBL" id="AGBF01000161">
    <property type="protein sequence ID" value="EGX56188.1"/>
    <property type="molecule type" value="Genomic_DNA"/>
</dbReference>
<comment type="caution">
    <text evidence="2">The sequence shown here is derived from an EMBL/GenBank/DDBJ whole genome shotgun (WGS) entry which is preliminary data.</text>
</comment>
<proteinExistence type="predicted"/>
<feature type="coiled-coil region" evidence="1">
    <location>
        <begin position="1"/>
        <end position="28"/>
    </location>
</feature>
<evidence type="ECO:0000313" key="2">
    <source>
        <dbReference type="EMBL" id="EGX56188.1"/>
    </source>
</evidence>
<evidence type="ECO:0000256" key="1">
    <source>
        <dbReference type="SAM" id="Coils"/>
    </source>
</evidence>
<organism evidence="2 3">
    <name type="scientific">Streptomyces zinciresistens K42</name>
    <dbReference type="NCBI Taxonomy" id="700597"/>
    <lineage>
        <taxon>Bacteria</taxon>
        <taxon>Bacillati</taxon>
        <taxon>Actinomycetota</taxon>
        <taxon>Actinomycetes</taxon>
        <taxon>Kitasatosporales</taxon>
        <taxon>Streptomycetaceae</taxon>
        <taxon>Streptomyces</taxon>
    </lineage>
</organism>
<reference evidence="2 3" key="1">
    <citation type="submission" date="2011-08" db="EMBL/GenBank/DDBJ databases">
        <authorList>
            <person name="Lin Y."/>
            <person name="Hao X."/>
            <person name="Johnstone L."/>
            <person name="Miller S.J."/>
            <person name="Wei G."/>
            <person name="Rensing C."/>
        </authorList>
    </citation>
    <scope>NUCLEOTIDE SEQUENCE [LARGE SCALE GENOMIC DNA]</scope>
    <source>
        <strain evidence="2 3">K42</strain>
    </source>
</reference>
<sequence>MAAYANQIQVLVLRNAELEADTRRLQAQLGGGREGVIEQLRRSEEPAST</sequence>
<dbReference type="RefSeq" id="WP_007501930.1">
    <property type="nucleotide sequence ID" value="NZ_AGBF01000161.1"/>
</dbReference>
<keyword evidence="3" id="KW-1185">Reference proteome</keyword>
<dbReference type="AlphaFoldDB" id="G2GJY6"/>
<accession>G2GJY6</accession>